<evidence type="ECO:0000259" key="2">
    <source>
        <dbReference type="Pfam" id="PF00582"/>
    </source>
</evidence>
<evidence type="ECO:0000313" key="4">
    <source>
        <dbReference type="Proteomes" id="UP000197424"/>
    </source>
</evidence>
<comment type="similarity">
    <text evidence="1">Belongs to the universal stress protein A family.</text>
</comment>
<dbReference type="OrthoDB" id="8547832at2"/>
<dbReference type="PANTHER" id="PTHR46268:SF6">
    <property type="entry name" value="UNIVERSAL STRESS PROTEIN UP12"/>
    <property type="match status" value="1"/>
</dbReference>
<organism evidence="3 4">
    <name type="scientific">Laribacter hongkongensis</name>
    <dbReference type="NCBI Taxonomy" id="168471"/>
    <lineage>
        <taxon>Bacteria</taxon>
        <taxon>Pseudomonadati</taxon>
        <taxon>Pseudomonadota</taxon>
        <taxon>Betaproteobacteria</taxon>
        <taxon>Neisseriales</taxon>
        <taxon>Aquaspirillaceae</taxon>
        <taxon>Laribacter</taxon>
    </lineage>
</organism>
<evidence type="ECO:0000313" key="3">
    <source>
        <dbReference type="EMBL" id="ASJ24541.1"/>
    </source>
</evidence>
<dbReference type="AlphaFoldDB" id="A0A248LJ78"/>
<dbReference type="SUPFAM" id="SSF52402">
    <property type="entry name" value="Adenine nucleotide alpha hydrolases-like"/>
    <property type="match status" value="1"/>
</dbReference>
<evidence type="ECO:0000256" key="1">
    <source>
        <dbReference type="ARBA" id="ARBA00008791"/>
    </source>
</evidence>
<dbReference type="Pfam" id="PF00582">
    <property type="entry name" value="Usp"/>
    <property type="match status" value="1"/>
</dbReference>
<dbReference type="Proteomes" id="UP000197424">
    <property type="component" value="Chromosome"/>
</dbReference>
<name>A0A248LJ78_9NEIS</name>
<dbReference type="CDD" id="cd00293">
    <property type="entry name" value="USP-like"/>
    <property type="match status" value="1"/>
</dbReference>
<dbReference type="InterPro" id="IPR006016">
    <property type="entry name" value="UspA"/>
</dbReference>
<dbReference type="InterPro" id="IPR006015">
    <property type="entry name" value="Universal_stress_UspA"/>
</dbReference>
<protein>
    <submittedName>
        <fullName evidence="3">Universal stress protein</fullName>
    </submittedName>
</protein>
<feature type="domain" description="UspA" evidence="2">
    <location>
        <begin position="1"/>
        <end position="145"/>
    </location>
</feature>
<dbReference type="PRINTS" id="PR01438">
    <property type="entry name" value="UNVRSLSTRESS"/>
</dbReference>
<dbReference type="Gene3D" id="3.40.50.620">
    <property type="entry name" value="HUPs"/>
    <property type="match status" value="1"/>
</dbReference>
<dbReference type="PANTHER" id="PTHR46268">
    <property type="entry name" value="STRESS RESPONSE PROTEIN NHAX"/>
    <property type="match status" value="1"/>
</dbReference>
<dbReference type="EMBL" id="CP022115">
    <property type="protein sequence ID" value="ASJ24541.1"/>
    <property type="molecule type" value="Genomic_DNA"/>
</dbReference>
<reference evidence="4" key="1">
    <citation type="submission" date="2017-06" db="EMBL/GenBank/DDBJ databases">
        <title>Whole genome sequence of Laribacter hongkongensis LHGZ1.</title>
        <authorList>
            <person name="Chen D."/>
            <person name="Wu H."/>
            <person name="Chen J."/>
        </authorList>
    </citation>
    <scope>NUCLEOTIDE SEQUENCE [LARGE SCALE GENOMIC DNA]</scope>
    <source>
        <strain evidence="4">LHGZ1</strain>
    </source>
</reference>
<gene>
    <name evidence="3" type="ORF">LHGZ1_1710</name>
</gene>
<dbReference type="InterPro" id="IPR014729">
    <property type="entry name" value="Rossmann-like_a/b/a_fold"/>
</dbReference>
<sequence>MYKRLYVPIDDSSTSKRALDEAVRFLKGSDAVLKVVHVIDLAQYGWGGAEFLDATELQKNIKEAGENVLKGAIEWLGEQGVTCETALLESWGDKIAEVLVEDADKWDADLIVMGTHGWGEFMNLIMGSVAEGVLRKSDVPVMLLRYRDEESR</sequence>
<proteinExistence type="inferred from homology"/>
<dbReference type="RefSeq" id="WP_088860799.1">
    <property type="nucleotide sequence ID" value="NZ_CP022115.1"/>
</dbReference>
<accession>A0A248LJ78</accession>